<keyword evidence="3" id="KW-0238">DNA-binding</keyword>
<dbReference type="RefSeq" id="WP_067491046.1">
    <property type="nucleotide sequence ID" value="NZ_SNXK01000002.1"/>
</dbReference>
<dbReference type="Pfam" id="PF02575">
    <property type="entry name" value="YbaB_DNA_bd"/>
    <property type="match status" value="1"/>
</dbReference>
<organism evidence="3 4">
    <name type="scientific">Nocardia ignorata</name>
    <dbReference type="NCBI Taxonomy" id="145285"/>
    <lineage>
        <taxon>Bacteria</taxon>
        <taxon>Bacillati</taxon>
        <taxon>Actinomycetota</taxon>
        <taxon>Actinomycetes</taxon>
        <taxon>Mycobacteriales</taxon>
        <taxon>Nocardiaceae</taxon>
        <taxon>Nocardia</taxon>
    </lineage>
</organism>
<evidence type="ECO:0000313" key="4">
    <source>
        <dbReference type="Proteomes" id="UP000295087"/>
    </source>
</evidence>
<dbReference type="InterPro" id="IPR036894">
    <property type="entry name" value="YbaB-like_sf"/>
</dbReference>
<reference evidence="3 4" key="1">
    <citation type="submission" date="2019-03" db="EMBL/GenBank/DDBJ databases">
        <title>Genomic Encyclopedia of Type Strains, Phase IV (KMG-IV): sequencing the most valuable type-strain genomes for metagenomic binning, comparative biology and taxonomic classification.</title>
        <authorList>
            <person name="Goeker M."/>
        </authorList>
    </citation>
    <scope>NUCLEOTIDE SEQUENCE [LARGE SCALE GENOMIC DNA]</scope>
    <source>
        <strain evidence="3 4">DSM 44496</strain>
    </source>
</reference>
<dbReference type="EMBL" id="SNXK01000002">
    <property type="protein sequence ID" value="TDP39769.1"/>
    <property type="molecule type" value="Genomic_DNA"/>
</dbReference>
<sequence length="166" mass="18073">MVNEQARADMADILEGVQEQMRTIARLQQERATLTASATVRRHVTVTVNADNVVIETKFGPDVEDLSYAEIAKAVTEAAKQASAEMARKTSELLEPLNTQRARMPKLSDLVEGMPEIKVPEPVKAPTSPPNSPARPAEDDKPMEFSGTVDVDLGRDRGGSVTDSSW</sequence>
<comment type="caution">
    <text evidence="3">The sequence shown here is derived from an EMBL/GenBank/DDBJ whole genome shotgun (WGS) entry which is preliminary data.</text>
</comment>
<dbReference type="GO" id="GO:0003677">
    <property type="term" value="F:DNA binding"/>
    <property type="evidence" value="ECO:0007669"/>
    <property type="project" value="UniProtKB-KW"/>
</dbReference>
<protein>
    <submittedName>
        <fullName evidence="3">YbaB/EbfC DNA-binding family protein</fullName>
    </submittedName>
</protein>
<accession>A0A4R6PPD7</accession>
<dbReference type="InterPro" id="IPR004401">
    <property type="entry name" value="YbaB/EbfC"/>
</dbReference>
<gene>
    <name evidence="3" type="ORF">DFR75_102488</name>
</gene>
<evidence type="ECO:0000256" key="2">
    <source>
        <dbReference type="SAM" id="MobiDB-lite"/>
    </source>
</evidence>
<evidence type="ECO:0000313" key="3">
    <source>
        <dbReference type="EMBL" id="TDP39769.1"/>
    </source>
</evidence>
<keyword evidence="1" id="KW-0175">Coiled coil</keyword>
<proteinExistence type="predicted"/>
<feature type="region of interest" description="Disordered" evidence="2">
    <location>
        <begin position="115"/>
        <end position="166"/>
    </location>
</feature>
<feature type="coiled-coil region" evidence="1">
    <location>
        <begin position="10"/>
        <end position="37"/>
    </location>
</feature>
<keyword evidence="4" id="KW-1185">Reference proteome</keyword>
<dbReference type="Proteomes" id="UP000295087">
    <property type="component" value="Unassembled WGS sequence"/>
</dbReference>
<name>A0A4R6PPD7_NOCIG</name>
<dbReference type="Gene3D" id="3.30.1310.10">
    <property type="entry name" value="Nucleoid-associated protein YbaB-like domain"/>
    <property type="match status" value="1"/>
</dbReference>
<dbReference type="AlphaFoldDB" id="A0A4R6PPD7"/>
<dbReference type="SUPFAM" id="SSF82607">
    <property type="entry name" value="YbaB-like"/>
    <property type="match status" value="1"/>
</dbReference>
<evidence type="ECO:0000256" key="1">
    <source>
        <dbReference type="SAM" id="Coils"/>
    </source>
</evidence>